<dbReference type="AlphaFoldDB" id="A0A0D9NJM9"/>
<sequence length="123" mass="13770">MYPLSLLAVAFAALVAGQDWDVAAVLWNEQGQSFMVGRVDQCVDIPPPIRGHIQSFELGPRSSRCIFFLENGCLVESEVATYDGNVDPVPDNLDNEPLSSLSTLDYDEFRRKLEAPHRKLLEF</sequence>
<name>A0A0D9NJM9_METAN</name>
<proteinExistence type="predicted"/>
<evidence type="ECO:0000313" key="2">
    <source>
        <dbReference type="EMBL" id="KJK74267.1"/>
    </source>
</evidence>
<evidence type="ECO:0000256" key="1">
    <source>
        <dbReference type="SAM" id="SignalP"/>
    </source>
</evidence>
<evidence type="ECO:0000313" key="3">
    <source>
        <dbReference type="Proteomes" id="UP000054544"/>
    </source>
</evidence>
<gene>
    <name evidence="2" type="ORF">H634G_10413</name>
</gene>
<keyword evidence="1" id="KW-0732">Signal</keyword>
<protein>
    <submittedName>
        <fullName evidence="2">Uncharacterized protein</fullName>
    </submittedName>
</protein>
<reference evidence="3" key="1">
    <citation type="journal article" date="2014" name="BMC Genomics">
        <title>The genome sequence of the biocontrol fungus Metarhizium anisopliae and comparative genomics of Metarhizium species.</title>
        <authorList>
            <person name="Pattemore J.A."/>
            <person name="Hane J.K."/>
            <person name="Williams A.H."/>
            <person name="Wilson B.A."/>
            <person name="Stodart B.J."/>
            <person name="Ash G.J."/>
        </authorList>
    </citation>
    <scope>NUCLEOTIDE SEQUENCE [LARGE SCALE GENOMIC DNA]</scope>
    <source>
        <strain evidence="3">BRIP 53293</strain>
    </source>
</reference>
<dbReference type="Proteomes" id="UP000054544">
    <property type="component" value="Unassembled WGS sequence"/>
</dbReference>
<feature type="chain" id="PRO_5002341289" evidence="1">
    <location>
        <begin position="18"/>
        <end position="123"/>
    </location>
</feature>
<dbReference type="EMBL" id="KE384761">
    <property type="protein sequence ID" value="KJK74267.1"/>
    <property type="molecule type" value="Genomic_DNA"/>
</dbReference>
<accession>A0A0D9NJM9</accession>
<feature type="signal peptide" evidence="1">
    <location>
        <begin position="1"/>
        <end position="17"/>
    </location>
</feature>
<keyword evidence="3" id="KW-1185">Reference proteome</keyword>
<organism evidence="2 3">
    <name type="scientific">Metarhizium anisopliae BRIP 53293</name>
    <dbReference type="NCBI Taxonomy" id="1291518"/>
    <lineage>
        <taxon>Eukaryota</taxon>
        <taxon>Fungi</taxon>
        <taxon>Dikarya</taxon>
        <taxon>Ascomycota</taxon>
        <taxon>Pezizomycotina</taxon>
        <taxon>Sordariomycetes</taxon>
        <taxon>Hypocreomycetidae</taxon>
        <taxon>Hypocreales</taxon>
        <taxon>Clavicipitaceae</taxon>
        <taxon>Metarhizium</taxon>
    </lineage>
</organism>